<organism evidence="2 3">
    <name type="scientific">Thanatephorus cucumeris (strain AG1-IA)</name>
    <name type="common">Rice sheath blight fungus</name>
    <name type="synonym">Rhizoctonia solani</name>
    <dbReference type="NCBI Taxonomy" id="983506"/>
    <lineage>
        <taxon>Eukaryota</taxon>
        <taxon>Fungi</taxon>
        <taxon>Dikarya</taxon>
        <taxon>Basidiomycota</taxon>
        <taxon>Agaricomycotina</taxon>
        <taxon>Agaricomycetes</taxon>
        <taxon>Cantharellales</taxon>
        <taxon>Ceratobasidiaceae</taxon>
        <taxon>Rhizoctonia</taxon>
        <taxon>Rhizoctonia solani AG-1</taxon>
    </lineage>
</organism>
<reference evidence="2 3" key="1">
    <citation type="journal article" date="2013" name="Nat. Commun.">
        <title>The evolution and pathogenic mechanisms of the rice sheath blight pathogen.</title>
        <authorList>
            <person name="Zheng A."/>
            <person name="Lin R."/>
            <person name="Xu L."/>
            <person name="Qin P."/>
            <person name="Tang C."/>
            <person name="Ai P."/>
            <person name="Zhang D."/>
            <person name="Liu Y."/>
            <person name="Sun Z."/>
            <person name="Feng H."/>
            <person name="Wang Y."/>
            <person name="Chen Y."/>
            <person name="Liang X."/>
            <person name="Fu R."/>
            <person name="Li Q."/>
            <person name="Zhang J."/>
            <person name="Yu X."/>
            <person name="Xie Z."/>
            <person name="Ding L."/>
            <person name="Guan P."/>
            <person name="Tang J."/>
            <person name="Liang Y."/>
            <person name="Wang S."/>
            <person name="Deng Q."/>
            <person name="Li S."/>
            <person name="Zhu J."/>
            <person name="Wang L."/>
            <person name="Liu H."/>
            <person name="Li P."/>
        </authorList>
    </citation>
    <scope>NUCLEOTIDE SEQUENCE [LARGE SCALE GENOMIC DNA]</scope>
    <source>
        <strain evidence="3">AG-1 IA</strain>
    </source>
</reference>
<accession>L8WQE9</accession>
<comment type="caution">
    <text evidence="2">The sequence shown here is derived from an EMBL/GenBank/DDBJ whole genome shotgun (WGS) entry which is preliminary data.</text>
</comment>
<name>L8WQE9_THACA</name>
<sequence>MEAYLIPATGPGRGTRGYNYYCQGMGHVDFFSSTAMENNQQSGKLTTQQSGEGDIDRKSVGDIENPPVATNAEASQGQYLTGAKVSIVLDYMSLTDYLGIVGVSIRVCMNY</sequence>
<feature type="region of interest" description="Disordered" evidence="1">
    <location>
        <begin position="39"/>
        <end position="62"/>
    </location>
</feature>
<keyword evidence="3" id="KW-1185">Reference proteome</keyword>
<dbReference type="HOGENOM" id="CLU_2160127_0_0_1"/>
<dbReference type="Proteomes" id="UP000011668">
    <property type="component" value="Unassembled WGS sequence"/>
</dbReference>
<dbReference type="AlphaFoldDB" id="L8WQE9"/>
<gene>
    <name evidence="2" type="ORF">AG1IA_07417</name>
</gene>
<evidence type="ECO:0000256" key="1">
    <source>
        <dbReference type="SAM" id="MobiDB-lite"/>
    </source>
</evidence>
<dbReference type="EMBL" id="AFRT01002126">
    <property type="protein sequence ID" value="ELU38569.1"/>
    <property type="molecule type" value="Genomic_DNA"/>
</dbReference>
<proteinExistence type="predicted"/>
<feature type="compositionally biased region" description="Polar residues" evidence="1">
    <location>
        <begin position="39"/>
        <end position="51"/>
    </location>
</feature>
<protein>
    <submittedName>
        <fullName evidence="2">Uncharacterized protein</fullName>
    </submittedName>
</protein>
<evidence type="ECO:0000313" key="2">
    <source>
        <dbReference type="EMBL" id="ELU38569.1"/>
    </source>
</evidence>
<evidence type="ECO:0000313" key="3">
    <source>
        <dbReference type="Proteomes" id="UP000011668"/>
    </source>
</evidence>